<dbReference type="Proteomes" id="UP000011728">
    <property type="component" value="Chromosome"/>
</dbReference>
<dbReference type="HOGENOM" id="CLU_3409056_0_0_9"/>
<gene>
    <name evidence="1" type="ORF">Cspa_c33610</name>
</gene>
<dbReference type="STRING" id="36745.CLSAP_31270"/>
<sequence>MDTNIIFTAIIKSNIFYYSSVKPHKRYAI</sequence>
<protein>
    <submittedName>
        <fullName evidence="1">Uncharacterized protein</fullName>
    </submittedName>
</protein>
<dbReference type="AlphaFoldDB" id="M1N0N9"/>
<name>M1N0N9_9CLOT</name>
<organism evidence="1 2">
    <name type="scientific">Clostridium saccharoperbutylacetonicum N1-4(HMT)</name>
    <dbReference type="NCBI Taxonomy" id="931276"/>
    <lineage>
        <taxon>Bacteria</taxon>
        <taxon>Bacillati</taxon>
        <taxon>Bacillota</taxon>
        <taxon>Clostridia</taxon>
        <taxon>Eubacteriales</taxon>
        <taxon>Clostridiaceae</taxon>
        <taxon>Clostridium</taxon>
    </lineage>
</organism>
<dbReference type="EMBL" id="CP004121">
    <property type="protein sequence ID" value="AGF57122.1"/>
    <property type="molecule type" value="Genomic_DNA"/>
</dbReference>
<accession>M1N0N9</accession>
<reference evidence="1 2" key="1">
    <citation type="submission" date="2013-02" db="EMBL/GenBank/DDBJ databases">
        <title>Genome sequence of Clostridium saccharoperbutylacetonicum N1-4(HMT).</title>
        <authorList>
            <person name="Poehlein A."/>
            <person name="Daniel R."/>
        </authorList>
    </citation>
    <scope>NUCLEOTIDE SEQUENCE [LARGE SCALE GENOMIC DNA]</scope>
    <source>
        <strain evidence="2">N1-4(HMT)</strain>
    </source>
</reference>
<evidence type="ECO:0000313" key="1">
    <source>
        <dbReference type="EMBL" id="AGF57122.1"/>
    </source>
</evidence>
<proteinExistence type="predicted"/>
<keyword evidence="2" id="KW-1185">Reference proteome</keyword>
<evidence type="ECO:0000313" key="2">
    <source>
        <dbReference type="Proteomes" id="UP000011728"/>
    </source>
</evidence>
<dbReference type="KEGG" id="csr:Cspa_c33610"/>